<dbReference type="InterPro" id="IPR036236">
    <property type="entry name" value="Znf_C2H2_sf"/>
</dbReference>
<dbReference type="GO" id="GO:0005634">
    <property type="term" value="C:nucleus"/>
    <property type="evidence" value="ECO:0007669"/>
    <property type="project" value="UniProtKB-SubCell"/>
</dbReference>
<dbReference type="InterPro" id="IPR013087">
    <property type="entry name" value="Znf_C2H2_type"/>
</dbReference>
<dbReference type="AlphaFoldDB" id="A0A1B6MMQ7"/>
<evidence type="ECO:0000256" key="3">
    <source>
        <dbReference type="ARBA" id="ARBA00022771"/>
    </source>
</evidence>
<protein>
    <recommendedName>
        <fullName evidence="9">C2H2-type domain-containing protein</fullName>
    </recommendedName>
</protein>
<sequence length="573" mass="66507">MTILSSVTVLHCYEYIVFNMQESKATKEDTVFDLTEDSDEDCQFIKLEPKDPGPVFDLTADEDEEESDDQQTLKKPEEESKSQQELSPKEKPNDNVKQKYSSMSPEKGESSGTLPTRSFRNFDKSLEKAVNEIRTGGSLVAVAAHYGIPQDVVYKQLVSSGLHRKMDILTKFEENNLVKWILKSNEKNSLIFKHHLLNKVGKLKKVSKITPIFSKSKYGKMWYEYFLKSHPEIYENDGLLMPSGFSEVDNISPRKPSVDKCDAQQNAKRGTIDIIKDVAELRLSFGIKEVKVVLYDYRKLKTTPFDPNEKENMPLQSRNDSVSDSELEKCIVKKEPQRTTDIQNVTSSDFGKDVSSVLYVKIKKEKRERKFSGLRFQCEKCQKTFSKKPKLLQHLALHTPKELYTITCYKCDKKFPSNYHFKLHIKLVHSKLYYGCDFCGNVFKHRTSLRNHQRKIHSNPTEIVSNFTCDMCGKSFKYKNSLEDHIIYGHMKEKKKYTCDICKRNFIKHSAMLRHKLKHSKIKPFSCLECQKTFSRKYLLREHTNVCNKNEKTSVNIDCLEISKQYLEGISLD</sequence>
<gene>
    <name evidence="10" type="ORF">g.44390</name>
</gene>
<evidence type="ECO:0000259" key="9">
    <source>
        <dbReference type="PROSITE" id="PS50157"/>
    </source>
</evidence>
<accession>A0A1B6MMQ7</accession>
<evidence type="ECO:0000313" key="10">
    <source>
        <dbReference type="EMBL" id="JAT37191.1"/>
    </source>
</evidence>
<dbReference type="PROSITE" id="PS00028">
    <property type="entry name" value="ZINC_FINGER_C2H2_1"/>
    <property type="match status" value="4"/>
</dbReference>
<evidence type="ECO:0000256" key="5">
    <source>
        <dbReference type="ARBA" id="ARBA00023242"/>
    </source>
</evidence>
<proteinExistence type="inferred from homology"/>
<dbReference type="EMBL" id="GEBQ01002786">
    <property type="protein sequence ID" value="JAT37191.1"/>
    <property type="molecule type" value="Transcribed_RNA"/>
</dbReference>
<feature type="compositionally biased region" description="Polar residues" evidence="8">
    <location>
        <begin position="98"/>
        <end position="118"/>
    </location>
</feature>
<feature type="compositionally biased region" description="Acidic residues" evidence="8">
    <location>
        <begin position="59"/>
        <end position="69"/>
    </location>
</feature>
<keyword evidence="5" id="KW-0539">Nucleus</keyword>
<dbReference type="GO" id="GO:0000978">
    <property type="term" value="F:RNA polymerase II cis-regulatory region sequence-specific DNA binding"/>
    <property type="evidence" value="ECO:0007669"/>
    <property type="project" value="TreeGrafter"/>
</dbReference>
<dbReference type="GO" id="GO:0008270">
    <property type="term" value="F:zinc ion binding"/>
    <property type="evidence" value="ECO:0007669"/>
    <property type="project" value="UniProtKB-KW"/>
</dbReference>
<dbReference type="SMART" id="SM00355">
    <property type="entry name" value="ZnF_C2H2"/>
    <property type="match status" value="6"/>
</dbReference>
<feature type="compositionally biased region" description="Basic and acidic residues" evidence="8">
    <location>
        <begin position="71"/>
        <end position="97"/>
    </location>
</feature>
<feature type="domain" description="C2H2-type" evidence="9">
    <location>
        <begin position="497"/>
        <end position="524"/>
    </location>
</feature>
<name>A0A1B6MMQ7_9HEMI</name>
<comment type="similarity">
    <text evidence="6">Belongs to the snail C2H2-type zinc-finger protein family.</text>
</comment>
<reference evidence="10" key="1">
    <citation type="submission" date="2015-11" db="EMBL/GenBank/DDBJ databases">
        <title>De novo transcriptome assembly of four potential Pierce s Disease insect vectors from Arizona vineyards.</title>
        <authorList>
            <person name="Tassone E.E."/>
        </authorList>
    </citation>
    <scope>NUCLEOTIDE SEQUENCE</scope>
</reference>
<evidence type="ECO:0000256" key="6">
    <source>
        <dbReference type="ARBA" id="ARBA00037948"/>
    </source>
</evidence>
<evidence type="ECO:0000256" key="2">
    <source>
        <dbReference type="ARBA" id="ARBA00022737"/>
    </source>
</evidence>
<dbReference type="PANTHER" id="PTHR24388">
    <property type="entry name" value="ZINC FINGER PROTEIN"/>
    <property type="match status" value="1"/>
</dbReference>
<feature type="domain" description="C2H2-type" evidence="9">
    <location>
        <begin position="434"/>
        <end position="462"/>
    </location>
</feature>
<evidence type="ECO:0000256" key="7">
    <source>
        <dbReference type="PROSITE-ProRule" id="PRU00042"/>
    </source>
</evidence>
<evidence type="ECO:0000256" key="1">
    <source>
        <dbReference type="ARBA" id="ARBA00022723"/>
    </source>
</evidence>
<dbReference type="SUPFAM" id="SSF57667">
    <property type="entry name" value="beta-beta-alpha zinc fingers"/>
    <property type="match status" value="3"/>
</dbReference>
<feature type="region of interest" description="Disordered" evidence="8">
    <location>
        <begin position="45"/>
        <end position="118"/>
    </location>
</feature>
<keyword evidence="1" id="KW-0479">Metal-binding</keyword>
<dbReference type="InterPro" id="IPR050527">
    <property type="entry name" value="Snail/Krueppel_Znf"/>
</dbReference>
<dbReference type="GO" id="GO:0000981">
    <property type="term" value="F:DNA-binding transcription factor activity, RNA polymerase II-specific"/>
    <property type="evidence" value="ECO:0007669"/>
    <property type="project" value="TreeGrafter"/>
</dbReference>
<dbReference type="Pfam" id="PF00096">
    <property type="entry name" value="zf-C2H2"/>
    <property type="match status" value="5"/>
</dbReference>
<feature type="domain" description="C2H2-type" evidence="9">
    <location>
        <begin position="406"/>
        <end position="430"/>
    </location>
</feature>
<feature type="domain" description="C2H2-type" evidence="9">
    <location>
        <begin position="525"/>
        <end position="553"/>
    </location>
</feature>
<keyword evidence="3 7" id="KW-0863">Zinc-finger</keyword>
<dbReference type="PROSITE" id="PS50157">
    <property type="entry name" value="ZINC_FINGER_C2H2_2"/>
    <property type="match status" value="6"/>
</dbReference>
<evidence type="ECO:0000256" key="4">
    <source>
        <dbReference type="ARBA" id="ARBA00022833"/>
    </source>
</evidence>
<feature type="domain" description="C2H2-type" evidence="9">
    <location>
        <begin position="376"/>
        <end position="403"/>
    </location>
</feature>
<organism evidence="10">
    <name type="scientific">Graphocephala atropunctata</name>
    <dbReference type="NCBI Taxonomy" id="36148"/>
    <lineage>
        <taxon>Eukaryota</taxon>
        <taxon>Metazoa</taxon>
        <taxon>Ecdysozoa</taxon>
        <taxon>Arthropoda</taxon>
        <taxon>Hexapoda</taxon>
        <taxon>Insecta</taxon>
        <taxon>Pterygota</taxon>
        <taxon>Neoptera</taxon>
        <taxon>Paraneoptera</taxon>
        <taxon>Hemiptera</taxon>
        <taxon>Auchenorrhyncha</taxon>
        <taxon>Membracoidea</taxon>
        <taxon>Cicadellidae</taxon>
        <taxon>Cicadellinae</taxon>
        <taxon>Cicadellini</taxon>
        <taxon>Graphocephala</taxon>
    </lineage>
</organism>
<keyword evidence="2" id="KW-0677">Repeat</keyword>
<dbReference type="FunFam" id="3.30.160.60:FF:000100">
    <property type="entry name" value="Zinc finger 45-like"/>
    <property type="match status" value="2"/>
</dbReference>
<evidence type="ECO:0000256" key="8">
    <source>
        <dbReference type="SAM" id="MobiDB-lite"/>
    </source>
</evidence>
<feature type="domain" description="C2H2-type" evidence="9">
    <location>
        <begin position="467"/>
        <end position="495"/>
    </location>
</feature>
<dbReference type="PANTHER" id="PTHR24388:SF104">
    <property type="entry name" value="AT-RICH BINDING PROTEIN-RELATED"/>
    <property type="match status" value="1"/>
</dbReference>
<dbReference type="Gene3D" id="3.30.160.60">
    <property type="entry name" value="Classic Zinc Finger"/>
    <property type="match status" value="4"/>
</dbReference>
<keyword evidence="4" id="KW-0862">Zinc</keyword>